<evidence type="ECO:0000313" key="1">
    <source>
        <dbReference type="EMBL" id="KAF7379282.1"/>
    </source>
</evidence>
<organism evidence="1 2">
    <name type="scientific">Vespula germanica</name>
    <name type="common">German yellow jacket</name>
    <name type="synonym">Paravespula germanica</name>
    <dbReference type="NCBI Taxonomy" id="30212"/>
    <lineage>
        <taxon>Eukaryota</taxon>
        <taxon>Metazoa</taxon>
        <taxon>Ecdysozoa</taxon>
        <taxon>Arthropoda</taxon>
        <taxon>Hexapoda</taxon>
        <taxon>Insecta</taxon>
        <taxon>Pterygota</taxon>
        <taxon>Neoptera</taxon>
        <taxon>Endopterygota</taxon>
        <taxon>Hymenoptera</taxon>
        <taxon>Apocrita</taxon>
        <taxon>Aculeata</taxon>
        <taxon>Vespoidea</taxon>
        <taxon>Vespidae</taxon>
        <taxon>Vespinae</taxon>
        <taxon>Vespula</taxon>
    </lineage>
</organism>
<dbReference type="AlphaFoldDB" id="A0A834IZW5"/>
<evidence type="ECO:0000313" key="2">
    <source>
        <dbReference type="Proteomes" id="UP000617340"/>
    </source>
</evidence>
<comment type="caution">
    <text evidence="1">The sequence shown here is derived from an EMBL/GenBank/DDBJ whole genome shotgun (WGS) entry which is preliminary data.</text>
</comment>
<sequence>MLLKSPRSTSVQRVKSELNNMRPCSITAFMLCVEKSYKAALESSLTAAYKTLDSIVVYSESVEIVAVTFTSITARVPARTLAIMINLE</sequence>
<protein>
    <submittedName>
        <fullName evidence="1">Uncharacterized protein</fullName>
    </submittedName>
</protein>
<accession>A0A834IZW5</accession>
<proteinExistence type="predicted"/>
<gene>
    <name evidence="1" type="ORF">HZH68_017127</name>
</gene>
<keyword evidence="2" id="KW-1185">Reference proteome</keyword>
<dbReference type="EMBL" id="JACSDZ010000025">
    <property type="protein sequence ID" value="KAF7379282.1"/>
    <property type="molecule type" value="Genomic_DNA"/>
</dbReference>
<name>A0A834IZW5_VESGE</name>
<dbReference type="Proteomes" id="UP000617340">
    <property type="component" value="Unassembled WGS sequence"/>
</dbReference>
<reference evidence="1" key="1">
    <citation type="journal article" date="2020" name="G3 (Bethesda)">
        <title>High-Quality Assemblies for Three Invasive Social Wasps from the &lt;i&gt;Vespula&lt;/i&gt; Genus.</title>
        <authorList>
            <person name="Harrop T.W.R."/>
            <person name="Guhlin J."/>
            <person name="McLaughlin G.M."/>
            <person name="Permina E."/>
            <person name="Stockwell P."/>
            <person name="Gilligan J."/>
            <person name="Le Lec M.F."/>
            <person name="Gruber M.A.M."/>
            <person name="Quinn O."/>
            <person name="Lovegrove M."/>
            <person name="Duncan E.J."/>
            <person name="Remnant E.J."/>
            <person name="Van Eeckhoven J."/>
            <person name="Graham B."/>
            <person name="Knapp R.A."/>
            <person name="Langford K.W."/>
            <person name="Kronenberg Z."/>
            <person name="Press M.O."/>
            <person name="Eacker S.M."/>
            <person name="Wilson-Rankin E.E."/>
            <person name="Purcell J."/>
            <person name="Lester P.J."/>
            <person name="Dearden P.K."/>
        </authorList>
    </citation>
    <scope>NUCLEOTIDE SEQUENCE</scope>
    <source>
        <strain evidence="1">Linc-1</strain>
    </source>
</reference>